<sequence>MTKEIEIGWEEWINLPSLNIPAIKVKVDTGAQTSALHAKHIEIFSVQKKKHVRFEVSPLPERPNLTISCSAPLIDKRKVTSSNGESENRYIIKTVLVLGIKEWEADISLTDRESMQYRMLLGRSSLDPEVIVHPTESFLLGGLDKGVYRKKKTKSLKSRRALRIALLTREPNNYSSKKIKLAGEARGHEVETINTTRCYLDVDMDNPQIYYEGNPLPKYDIVIPRVGASITSYGLAVTRQFLLTGATSLNEPQAIANSRDKLMAHQLLASAGIDIPVTGFASSSKDTKGIIDTVGSIPLIIKLAESSQGRGVILAETKKAAETVISAFRGLKANFLVQEFIEESKGEDIRCLVVGGKVIGSIKRINKGDDFRSNIHQGGTAEKAALSRKERSVAVKAAKALGLSVAGVDILRSKRGPLVLEVNSSPGIKSLDQTLEIDVAEQIIIFCESQIGIST</sequence>
<keyword evidence="3" id="KW-0436">Ligase</keyword>
<organism evidence="11">
    <name type="scientific">marine metagenome</name>
    <dbReference type="NCBI Taxonomy" id="408172"/>
    <lineage>
        <taxon>unclassified sequences</taxon>
        <taxon>metagenomes</taxon>
        <taxon>ecological metagenomes</taxon>
    </lineage>
</organism>
<dbReference type="Gene3D" id="2.40.70.10">
    <property type="entry name" value="Acid Proteases"/>
    <property type="match status" value="1"/>
</dbReference>
<dbReference type="InterPro" id="IPR008503">
    <property type="entry name" value="Asp_endopeptidase"/>
</dbReference>
<dbReference type="EMBL" id="UINC01000177">
    <property type="protein sequence ID" value="SUZ50556.1"/>
    <property type="molecule type" value="Genomic_DNA"/>
</dbReference>
<keyword evidence="5" id="KW-0547">Nucleotide-binding</keyword>
<dbReference type="InterPro" id="IPR004666">
    <property type="entry name" value="Rp_bS6_RimK/Lys_biosynth_LsyX"/>
</dbReference>
<evidence type="ECO:0000256" key="4">
    <source>
        <dbReference type="ARBA" id="ARBA00022723"/>
    </source>
</evidence>
<keyword evidence="9" id="KW-0464">Manganese</keyword>
<dbReference type="SUPFAM" id="SSF56059">
    <property type="entry name" value="Glutathione synthetase ATP-binding domain-like"/>
    <property type="match status" value="1"/>
</dbReference>
<dbReference type="GO" id="GO:0009432">
    <property type="term" value="P:SOS response"/>
    <property type="evidence" value="ECO:0007669"/>
    <property type="project" value="TreeGrafter"/>
</dbReference>
<dbReference type="Pfam" id="PF18030">
    <property type="entry name" value="Rimk_N"/>
    <property type="match status" value="1"/>
</dbReference>
<dbReference type="Gene3D" id="3.30.1490.20">
    <property type="entry name" value="ATP-grasp fold, A domain"/>
    <property type="match status" value="1"/>
</dbReference>
<dbReference type="GO" id="GO:0005524">
    <property type="term" value="F:ATP binding"/>
    <property type="evidence" value="ECO:0007669"/>
    <property type="project" value="UniProtKB-KW"/>
</dbReference>
<evidence type="ECO:0000256" key="1">
    <source>
        <dbReference type="ARBA" id="ARBA00001936"/>
    </source>
</evidence>
<dbReference type="GO" id="GO:0046872">
    <property type="term" value="F:metal ion binding"/>
    <property type="evidence" value="ECO:0007669"/>
    <property type="project" value="UniProtKB-KW"/>
</dbReference>
<keyword evidence="4" id="KW-0479">Metal-binding</keyword>
<evidence type="ECO:0000256" key="8">
    <source>
        <dbReference type="ARBA" id="ARBA00022917"/>
    </source>
</evidence>
<proteinExistence type="predicted"/>
<evidence type="ECO:0000259" key="10">
    <source>
        <dbReference type="PROSITE" id="PS50975"/>
    </source>
</evidence>
<dbReference type="InterPro" id="IPR013651">
    <property type="entry name" value="ATP-grasp_RimK-type"/>
</dbReference>
<accession>A0A381N7E8</accession>
<evidence type="ECO:0000256" key="5">
    <source>
        <dbReference type="ARBA" id="ARBA00022741"/>
    </source>
</evidence>
<reference evidence="11" key="1">
    <citation type="submission" date="2018-05" db="EMBL/GenBank/DDBJ databases">
        <authorList>
            <person name="Lanie J.A."/>
            <person name="Ng W.-L."/>
            <person name="Kazmierczak K.M."/>
            <person name="Andrzejewski T.M."/>
            <person name="Davidsen T.M."/>
            <person name="Wayne K.J."/>
            <person name="Tettelin H."/>
            <person name="Glass J.I."/>
            <person name="Rusch D."/>
            <person name="Podicherti R."/>
            <person name="Tsui H.-C.T."/>
            <person name="Winkler M.E."/>
        </authorList>
    </citation>
    <scope>NUCLEOTIDE SEQUENCE</scope>
</reference>
<gene>
    <name evidence="11" type="ORF">METZ01_LOCUS3410</name>
</gene>
<dbReference type="GO" id="GO:0006412">
    <property type="term" value="P:translation"/>
    <property type="evidence" value="ECO:0007669"/>
    <property type="project" value="UniProtKB-KW"/>
</dbReference>
<dbReference type="FunFam" id="3.30.1490.20:FF:000005">
    <property type="entry name" value="Probable alpha-L-glutamate ligase 1"/>
    <property type="match status" value="1"/>
</dbReference>
<evidence type="ECO:0000313" key="11">
    <source>
        <dbReference type="EMBL" id="SUZ50556.1"/>
    </source>
</evidence>
<evidence type="ECO:0000256" key="6">
    <source>
        <dbReference type="ARBA" id="ARBA00022840"/>
    </source>
</evidence>
<dbReference type="NCBIfam" id="NF007764">
    <property type="entry name" value="PRK10446.1"/>
    <property type="match status" value="1"/>
</dbReference>
<comment type="cofactor">
    <cofactor evidence="1">
        <name>Mn(2+)</name>
        <dbReference type="ChEBI" id="CHEBI:29035"/>
    </cofactor>
</comment>
<feature type="domain" description="ATP-grasp" evidence="10">
    <location>
        <begin position="265"/>
        <end position="448"/>
    </location>
</feature>
<dbReference type="PROSITE" id="PS50975">
    <property type="entry name" value="ATP_GRASP"/>
    <property type="match status" value="1"/>
</dbReference>
<dbReference type="NCBIfam" id="TIGR00768">
    <property type="entry name" value="rimK_fam"/>
    <property type="match status" value="1"/>
</dbReference>
<dbReference type="PANTHER" id="PTHR21621">
    <property type="entry name" value="RIBOSOMAL PROTEIN S6 MODIFICATION PROTEIN"/>
    <property type="match status" value="1"/>
</dbReference>
<dbReference type="SUPFAM" id="SSF50630">
    <property type="entry name" value="Acid proteases"/>
    <property type="match status" value="1"/>
</dbReference>
<dbReference type="GO" id="GO:0005737">
    <property type="term" value="C:cytoplasm"/>
    <property type="evidence" value="ECO:0007669"/>
    <property type="project" value="TreeGrafter"/>
</dbReference>
<protein>
    <recommendedName>
        <fullName evidence="10">ATP-grasp domain-containing protein</fullName>
    </recommendedName>
</protein>
<dbReference type="PANTHER" id="PTHR21621:SF7">
    <property type="entry name" value="RIBOSOMAL PROTEIN BS6--L-GLUTAMATE LIGASE"/>
    <property type="match status" value="1"/>
</dbReference>
<dbReference type="GO" id="GO:0018169">
    <property type="term" value="F:ribosomal S6-glutamic acid ligase activity"/>
    <property type="evidence" value="ECO:0007669"/>
    <property type="project" value="TreeGrafter"/>
</dbReference>
<keyword evidence="8" id="KW-0648">Protein biosynthesis</keyword>
<dbReference type="Gene3D" id="3.40.50.20">
    <property type="match status" value="1"/>
</dbReference>
<evidence type="ECO:0000256" key="2">
    <source>
        <dbReference type="ARBA" id="ARBA00001946"/>
    </source>
</evidence>
<dbReference type="InterPro" id="IPR041107">
    <property type="entry name" value="Rimk_N"/>
</dbReference>
<dbReference type="InterPro" id="IPR013815">
    <property type="entry name" value="ATP_grasp_subdomain_1"/>
</dbReference>
<dbReference type="AlphaFoldDB" id="A0A381N7E8"/>
<comment type="cofactor">
    <cofactor evidence="2">
        <name>Mg(2+)</name>
        <dbReference type="ChEBI" id="CHEBI:18420"/>
    </cofactor>
</comment>
<keyword evidence="6" id="KW-0067">ATP-binding</keyword>
<name>A0A381N7E8_9ZZZZ</name>
<evidence type="ECO:0000256" key="9">
    <source>
        <dbReference type="ARBA" id="ARBA00023211"/>
    </source>
</evidence>
<dbReference type="InterPro" id="IPR011761">
    <property type="entry name" value="ATP-grasp"/>
</dbReference>
<keyword evidence="7" id="KW-0460">Magnesium</keyword>
<dbReference type="InterPro" id="IPR021109">
    <property type="entry name" value="Peptidase_aspartic_dom_sf"/>
</dbReference>
<dbReference type="Gene3D" id="3.30.470.20">
    <property type="entry name" value="ATP-grasp fold, B domain"/>
    <property type="match status" value="1"/>
</dbReference>
<dbReference type="Pfam" id="PF05618">
    <property type="entry name" value="Zn_protease"/>
    <property type="match status" value="1"/>
</dbReference>
<evidence type="ECO:0000256" key="3">
    <source>
        <dbReference type="ARBA" id="ARBA00022598"/>
    </source>
</evidence>
<evidence type="ECO:0000256" key="7">
    <source>
        <dbReference type="ARBA" id="ARBA00022842"/>
    </source>
</evidence>
<dbReference type="Pfam" id="PF08443">
    <property type="entry name" value="RimK"/>
    <property type="match status" value="1"/>
</dbReference>